<proteinExistence type="predicted"/>
<organism evidence="1">
    <name type="scientific">Alsobacter sp. KACC 23698</name>
    <dbReference type="NCBI Taxonomy" id="3149229"/>
    <lineage>
        <taxon>Bacteria</taxon>
        <taxon>Pseudomonadati</taxon>
        <taxon>Pseudomonadota</taxon>
        <taxon>Alphaproteobacteria</taxon>
        <taxon>Hyphomicrobiales</taxon>
        <taxon>Alsobacteraceae</taxon>
        <taxon>Alsobacter</taxon>
    </lineage>
</organism>
<gene>
    <name evidence="1" type="ORF">ABEG18_10360</name>
</gene>
<sequence length="170" mass="18634">MTLSMHQASGPVFKTGLTALSAILDKTVVQCGERKIDPAVLMADRLAPDMLPFTRQVLIACDFAKNTMFRLAGLEPPKIEDVEKTVDELQARIRRTLELVDSVAASSVDGSEGRSVTMTVGGQPMTFTGQDYLLQFALPNFYFHLTMAYAILRHNGVQIGKRDFLGALPS</sequence>
<reference evidence="1" key="1">
    <citation type="submission" date="2024-05" db="EMBL/GenBank/DDBJ databases">
        <authorList>
            <person name="Kim S."/>
            <person name="Heo J."/>
            <person name="Choi H."/>
            <person name="Choi Y."/>
            <person name="Kwon S.-W."/>
            <person name="Kim Y."/>
        </authorList>
    </citation>
    <scope>NUCLEOTIDE SEQUENCE</scope>
    <source>
        <strain evidence="1">KACC 23698</strain>
    </source>
</reference>
<dbReference type="PANTHER" id="PTHR36922:SF1">
    <property type="entry name" value="DUF1993 DOMAIN-CONTAINING PROTEIN"/>
    <property type="match status" value="1"/>
</dbReference>
<dbReference type="PANTHER" id="PTHR36922">
    <property type="entry name" value="BLL2446 PROTEIN"/>
    <property type="match status" value="1"/>
</dbReference>
<dbReference type="SUPFAM" id="SSF109854">
    <property type="entry name" value="DinB/YfiT-like putative metalloenzymes"/>
    <property type="match status" value="1"/>
</dbReference>
<dbReference type="AlphaFoldDB" id="A0AAU7JL74"/>
<dbReference type="Pfam" id="PF09351">
    <property type="entry name" value="DUF1993"/>
    <property type="match status" value="1"/>
</dbReference>
<accession>A0AAU7JL74</accession>
<name>A0AAU7JL74_9HYPH</name>
<dbReference type="RefSeq" id="WP_406857988.1">
    <property type="nucleotide sequence ID" value="NZ_CP157484.1"/>
</dbReference>
<dbReference type="InterPro" id="IPR018531">
    <property type="entry name" value="DUF1993"/>
</dbReference>
<dbReference type="EMBL" id="CP157484">
    <property type="protein sequence ID" value="XBO41137.1"/>
    <property type="molecule type" value="Genomic_DNA"/>
</dbReference>
<evidence type="ECO:0000313" key="1">
    <source>
        <dbReference type="EMBL" id="XBO41137.1"/>
    </source>
</evidence>
<protein>
    <submittedName>
        <fullName evidence="1">DUF1993 domain-containing protein</fullName>
    </submittedName>
</protein>
<dbReference type="Gene3D" id="1.20.120.450">
    <property type="entry name" value="dinb family like domain"/>
    <property type="match status" value="1"/>
</dbReference>
<dbReference type="InterPro" id="IPR034660">
    <property type="entry name" value="DinB/YfiT-like"/>
</dbReference>